<organism evidence="4 5">
    <name type="scientific">Arsenicicoccus cauae</name>
    <dbReference type="NCBI Taxonomy" id="2663847"/>
    <lineage>
        <taxon>Bacteria</taxon>
        <taxon>Bacillati</taxon>
        <taxon>Actinomycetota</taxon>
        <taxon>Actinomycetes</taxon>
        <taxon>Micrococcales</taxon>
        <taxon>Intrasporangiaceae</taxon>
        <taxon>Arsenicicoccus</taxon>
    </lineage>
</organism>
<feature type="chain" id="PRO_5038744047" evidence="2">
    <location>
        <begin position="28"/>
        <end position="562"/>
    </location>
</feature>
<evidence type="ECO:0000256" key="2">
    <source>
        <dbReference type="SAM" id="SignalP"/>
    </source>
</evidence>
<gene>
    <name evidence="4" type="ORF">GGG17_10870</name>
</gene>
<feature type="compositionally biased region" description="Polar residues" evidence="1">
    <location>
        <begin position="43"/>
        <end position="55"/>
    </location>
</feature>
<keyword evidence="2" id="KW-0732">Signal</keyword>
<accession>A0A6I3IR87</accession>
<reference evidence="4 5" key="1">
    <citation type="submission" date="2019-11" db="EMBL/GenBank/DDBJ databases">
        <title>Whole genome sequencing identifies a novel species of the genus Arsenicicoccus isolated from human blood.</title>
        <authorList>
            <person name="Jeong J.H."/>
            <person name="Kweon O.J."/>
            <person name="Kim H.R."/>
            <person name="Kim T.-H."/>
            <person name="Ha S.-M."/>
            <person name="Lee M.-K."/>
        </authorList>
    </citation>
    <scope>NUCLEOTIDE SEQUENCE [LARGE SCALE GENOMIC DNA]</scope>
    <source>
        <strain evidence="4 5">MKL-02</strain>
    </source>
</reference>
<evidence type="ECO:0000259" key="3">
    <source>
        <dbReference type="PROSITE" id="PS50234"/>
    </source>
</evidence>
<comment type="caution">
    <text evidence="4">The sequence shown here is derived from an EMBL/GenBank/DDBJ whole genome shotgun (WGS) entry which is preliminary data.</text>
</comment>
<evidence type="ECO:0000256" key="1">
    <source>
        <dbReference type="SAM" id="MobiDB-lite"/>
    </source>
</evidence>
<dbReference type="RefSeq" id="WP_154593740.1">
    <property type="nucleotide sequence ID" value="NZ_WLVL01000039.1"/>
</dbReference>
<dbReference type="SMART" id="SM00327">
    <property type="entry name" value="VWA"/>
    <property type="match status" value="1"/>
</dbReference>
<dbReference type="InterPro" id="IPR002035">
    <property type="entry name" value="VWF_A"/>
</dbReference>
<feature type="domain" description="VWFA" evidence="3">
    <location>
        <begin position="353"/>
        <end position="552"/>
    </location>
</feature>
<protein>
    <submittedName>
        <fullName evidence="4">VWA domain-containing protein</fullName>
    </submittedName>
</protein>
<name>A0A6I3IR87_9MICO</name>
<dbReference type="Proteomes" id="UP000431092">
    <property type="component" value="Unassembled WGS sequence"/>
</dbReference>
<dbReference type="Gene3D" id="3.40.50.410">
    <property type="entry name" value="von Willebrand factor, type A domain"/>
    <property type="match status" value="1"/>
</dbReference>
<dbReference type="PROSITE" id="PS50234">
    <property type="entry name" value="VWFA"/>
    <property type="match status" value="1"/>
</dbReference>
<dbReference type="InterPro" id="IPR036465">
    <property type="entry name" value="vWFA_dom_sf"/>
</dbReference>
<evidence type="ECO:0000313" key="5">
    <source>
        <dbReference type="Proteomes" id="UP000431092"/>
    </source>
</evidence>
<evidence type="ECO:0000313" key="4">
    <source>
        <dbReference type="EMBL" id="MTB72460.1"/>
    </source>
</evidence>
<dbReference type="AlphaFoldDB" id="A0A6I3IR87"/>
<feature type="region of interest" description="Disordered" evidence="1">
    <location>
        <begin position="35"/>
        <end position="55"/>
    </location>
</feature>
<dbReference type="Pfam" id="PF00092">
    <property type="entry name" value="VWA"/>
    <property type="match status" value="1"/>
</dbReference>
<dbReference type="SUPFAM" id="SSF53300">
    <property type="entry name" value="vWA-like"/>
    <property type="match status" value="1"/>
</dbReference>
<proteinExistence type="predicted"/>
<dbReference type="EMBL" id="WLVL01000039">
    <property type="protein sequence ID" value="MTB72460.1"/>
    <property type="molecule type" value="Genomic_DNA"/>
</dbReference>
<sequence>MGRHSAPRTIPKAAVLALPLAAVVGIAGVAALVDDDSRGNDAAGSTSPRTGLSACSSVTPMRITTTEDLAPVLGQVVQREETRGDDCIDYTVDVQSSSVTASALMSGDDDRTQVWIPDSTLWAERVTSAAPSTKLDLGSVVATSPVVFAIPRAAASAARPGPLTWSQLISQHAVPLKVASPERSTSSLLALLGAKQAVASSPQDTRALQGLLLTLSRSTTDEGSLRRQALTQAVAAPAFPTSEQQLAHLNQTNPKTPLRAMTPSDATPQLDYRVVTVAGANAPSDDSVAKLRDALADAQSVDALRRAGFRVGASEGPDLQGVPATLPKVIGTPRATDADTALRTWVTMSRQTRMLAVIDTSESMKKPAIPGMNRLQLASGAALKALEKFPPSSEIGLWTFDLAHGSQPRDWVERVPIRRVDDKVGPVTQRQALARSAMSLQWQRANGTAVHDTIWAGYQQLQRTYQPDYANALVLLTDGKNEDPGSMSEAQLVANLRQVGKDSSRPVRLVLIAISEDADLAALQRIAKAVPDGQAYDARQPENILGIMQTALSSREIAAPAQ</sequence>
<keyword evidence="5" id="KW-1185">Reference proteome</keyword>
<feature type="signal peptide" evidence="2">
    <location>
        <begin position="1"/>
        <end position="27"/>
    </location>
</feature>